<dbReference type="InterPro" id="IPR051168">
    <property type="entry name" value="AASS"/>
</dbReference>
<dbReference type="PANTHER" id="PTHR11133:SF22">
    <property type="entry name" value="ALPHA-AMINOADIPIC SEMIALDEHYDE SYNTHASE, MITOCHONDRIAL"/>
    <property type="match status" value="1"/>
</dbReference>
<dbReference type="SUPFAM" id="SSF51735">
    <property type="entry name" value="NAD(P)-binding Rossmann-fold domains"/>
    <property type="match status" value="1"/>
</dbReference>
<reference evidence="5" key="1">
    <citation type="submission" date="2014-10" db="EMBL/GenBank/DDBJ databases">
        <title>Genome sequencing of Vitellibacter sp. D-24.</title>
        <authorList>
            <person name="Thevarajoo S."/>
            <person name="Selvaratnam C."/>
            <person name="Goh K.M."/>
            <person name="Chong C.S."/>
        </authorList>
    </citation>
    <scope>NUCLEOTIDE SEQUENCE [LARGE SCALE GENOMIC DNA]</scope>
    <source>
        <strain evidence="5">D-24</strain>
    </source>
</reference>
<organism evidence="4 5">
    <name type="scientific">Aequorivita aquimaris</name>
    <dbReference type="NCBI Taxonomy" id="1548749"/>
    <lineage>
        <taxon>Bacteria</taxon>
        <taxon>Pseudomonadati</taxon>
        <taxon>Bacteroidota</taxon>
        <taxon>Flavobacteriia</taxon>
        <taxon>Flavobacteriales</taxon>
        <taxon>Flavobacteriaceae</taxon>
        <taxon>Aequorivita</taxon>
    </lineage>
</organism>
<evidence type="ECO:0000259" key="2">
    <source>
        <dbReference type="Pfam" id="PF03435"/>
    </source>
</evidence>
<dbReference type="OrthoDB" id="973788at2"/>
<dbReference type="Pfam" id="PF16653">
    <property type="entry name" value="Sacchrp_dh_C"/>
    <property type="match status" value="1"/>
</dbReference>
<dbReference type="Gene3D" id="3.40.50.720">
    <property type="entry name" value="NAD(P)-binding Rossmann-like Domain"/>
    <property type="match status" value="1"/>
</dbReference>
<dbReference type="EMBL" id="JRWG01000004">
    <property type="protein sequence ID" value="KXN99150.1"/>
    <property type="molecule type" value="Genomic_DNA"/>
</dbReference>
<accession>A0A137RI36</accession>
<dbReference type="AlphaFoldDB" id="A0A137RI36"/>
<dbReference type="STRING" id="1548749.LS48_08805"/>
<dbReference type="GO" id="GO:0019878">
    <property type="term" value="P:lysine biosynthetic process via aminoadipic acid"/>
    <property type="evidence" value="ECO:0007669"/>
    <property type="project" value="TreeGrafter"/>
</dbReference>
<evidence type="ECO:0000256" key="1">
    <source>
        <dbReference type="ARBA" id="ARBA00023002"/>
    </source>
</evidence>
<dbReference type="Gene3D" id="3.30.360.10">
    <property type="entry name" value="Dihydrodipicolinate Reductase, domain 2"/>
    <property type="match status" value="1"/>
</dbReference>
<dbReference type="GO" id="GO:0005737">
    <property type="term" value="C:cytoplasm"/>
    <property type="evidence" value="ECO:0007669"/>
    <property type="project" value="TreeGrafter"/>
</dbReference>
<dbReference type="InterPro" id="IPR036291">
    <property type="entry name" value="NAD(P)-bd_dom_sf"/>
</dbReference>
<gene>
    <name evidence="4" type="ORF">LS48_08805</name>
</gene>
<dbReference type="PANTHER" id="PTHR11133">
    <property type="entry name" value="SACCHAROPINE DEHYDROGENASE"/>
    <property type="match status" value="1"/>
</dbReference>
<evidence type="ECO:0000313" key="4">
    <source>
        <dbReference type="EMBL" id="KXN99150.1"/>
    </source>
</evidence>
<sequence>MRNILIIGAGRSATSLIRYLLDKSEKEDLFITIGDISIQSAQKFTSNHPNARGIMLDVFNDVQRKEAVENSDLVISMLPARYHIEVARDCIEFGKHMVTASYVSKEMQALNHKAESKGLVFMNEIGLDPGVDHMSAMQVIDRIRAKGGKMLLFESFCGGLIAPESDDNLWNYKFTWNPRNVVLAGQGGAAEFIQEGKYKYIPYHRLFRRTEFINIEGYGKFEVYANRNSLQYQSIYGLDNILTLYRGTIRRVGFSRAWNMFVQLGMTDDSYTIPDSETMSYRDFVNLFLPYSPSDTVELKLRHALKIDQDDLMWEKLEELDLFTKEKKLEIKDATPAMGLQKILEDKWTLAPHDKDMIVMYHKFGYELEGKKYQIDSHMTLIGEDQTHTAMAKTVGLPVAIAALKILNEEITTPGVQLPIAKEVYEPILKELEENGIIFHEKEVDYLGYNPDNLH</sequence>
<evidence type="ECO:0000259" key="3">
    <source>
        <dbReference type="Pfam" id="PF16653"/>
    </source>
</evidence>
<dbReference type="Proteomes" id="UP000070138">
    <property type="component" value="Unassembled WGS sequence"/>
</dbReference>
<dbReference type="PATRIC" id="fig|1548749.3.peg.1854"/>
<comment type="caution">
    <text evidence="4">The sequence shown here is derived from an EMBL/GenBank/DDBJ whole genome shotgun (WGS) entry which is preliminary data.</text>
</comment>
<proteinExistence type="predicted"/>
<dbReference type="Pfam" id="PF03435">
    <property type="entry name" value="Sacchrp_dh_NADP"/>
    <property type="match status" value="1"/>
</dbReference>
<feature type="domain" description="Saccharopine dehydrogenase-like C-terminal" evidence="3">
    <location>
        <begin position="126"/>
        <end position="437"/>
    </location>
</feature>
<feature type="domain" description="Saccharopine dehydrogenase NADP binding" evidence="2">
    <location>
        <begin position="4"/>
        <end position="122"/>
    </location>
</feature>
<dbReference type="SUPFAM" id="SSF55347">
    <property type="entry name" value="Glyceraldehyde-3-phosphate dehydrogenase-like, C-terminal domain"/>
    <property type="match status" value="1"/>
</dbReference>
<dbReference type="InterPro" id="IPR005097">
    <property type="entry name" value="Sacchrp_dh_NADP-bd"/>
</dbReference>
<keyword evidence="1" id="KW-0560">Oxidoreductase</keyword>
<name>A0A137RI36_9FLAO</name>
<dbReference type="Gene3D" id="1.10.1870.10">
    <property type="entry name" value="Domain 3, Saccharopine reductase"/>
    <property type="match status" value="1"/>
</dbReference>
<reference evidence="4 5" key="2">
    <citation type="journal article" date="2016" name="Int. J. Syst. Evol. Microbiol.">
        <title>Vitellibacter aquimaris sp. nov., a marine bacterium isolated from seawater.</title>
        <authorList>
            <person name="Thevarajoo S."/>
            <person name="Selvaratnam C."/>
            <person name="Goh K.M."/>
            <person name="Hong K.W."/>
            <person name="Chan X.Y."/>
            <person name="Chan K.G."/>
            <person name="Chong C.S."/>
        </authorList>
    </citation>
    <scope>NUCLEOTIDE SEQUENCE [LARGE SCALE GENOMIC DNA]</scope>
    <source>
        <strain evidence="4 5">D-24</strain>
    </source>
</reference>
<protein>
    <submittedName>
        <fullName evidence="4">Saccharopine dehydrogenase</fullName>
    </submittedName>
</protein>
<dbReference type="InterPro" id="IPR032095">
    <property type="entry name" value="Sacchrp_dh-like_C"/>
</dbReference>
<keyword evidence="5" id="KW-1185">Reference proteome</keyword>
<dbReference type="RefSeq" id="WP_062622067.1">
    <property type="nucleotide sequence ID" value="NZ_JRWG01000004.1"/>
</dbReference>
<dbReference type="GO" id="GO:0004753">
    <property type="term" value="F:saccharopine dehydrogenase activity"/>
    <property type="evidence" value="ECO:0007669"/>
    <property type="project" value="TreeGrafter"/>
</dbReference>
<evidence type="ECO:0000313" key="5">
    <source>
        <dbReference type="Proteomes" id="UP000070138"/>
    </source>
</evidence>